<name>A0ABP0NZ08_9DINO</name>
<comment type="caution">
    <text evidence="1">The sequence shown here is derived from an EMBL/GenBank/DDBJ whole genome shotgun (WGS) entry which is preliminary data.</text>
</comment>
<sequence length="536" mass="60312">MATIEFGAEQHCLTFEDLDMPLWQLLCVDEVTFMDFKALNDENQNKALFVVVQWFDRRYELKDIAKLDPSMEADLPRFIAGRKEHAACIEKIEEHREQLEVYKVKVRASAEAMFQQQKAKLGQIDPNWDSSELGKANQKAVDDWATGKIEVMEKAQVVLADGEVRAGEALEQFAREMFGKAYQAFKGHLKDAGKVEALVEKSPMEDLVDPGFLQELQPLCIDTLPSPASAKKKALGNRCEHLEKEHPGETPEEKDARLAEWLSSGQNWMNSSIVANASRSKQQKKRGTYIMMEYKALKAKYGTALAKQIRDEKKDFEEKKEPGDECVYWMRHPDCGEQTEAGEYDLVRVFDSMKFEDETTDRMEIGIEGHGNLDAQQSREVMQIAMGNHMQQFNSNVPVILPGDGTRSVEGTLPPPPPPNKKRVVPLTKQLQSKISASSAKLTECMAWESKITDCTTLSQTLLAGFKNELDISRKAISEVKRQLETTYAKTLGKDEKKIQEDPALSKEISDHLGAAEAAFTSFTGTYKSIKASIDT</sequence>
<reference evidence="1 2" key="1">
    <citation type="submission" date="2024-02" db="EMBL/GenBank/DDBJ databases">
        <authorList>
            <person name="Chen Y."/>
            <person name="Shah S."/>
            <person name="Dougan E. K."/>
            <person name="Thang M."/>
            <person name="Chan C."/>
        </authorList>
    </citation>
    <scope>NUCLEOTIDE SEQUENCE [LARGE SCALE GENOMIC DNA]</scope>
</reference>
<gene>
    <name evidence="1" type="ORF">CCMP2556_LOCUS33921</name>
</gene>
<dbReference type="Proteomes" id="UP001642484">
    <property type="component" value="Unassembled WGS sequence"/>
</dbReference>
<evidence type="ECO:0000313" key="1">
    <source>
        <dbReference type="EMBL" id="CAK9069013.1"/>
    </source>
</evidence>
<organism evidence="1 2">
    <name type="scientific">Durusdinium trenchii</name>
    <dbReference type="NCBI Taxonomy" id="1381693"/>
    <lineage>
        <taxon>Eukaryota</taxon>
        <taxon>Sar</taxon>
        <taxon>Alveolata</taxon>
        <taxon>Dinophyceae</taxon>
        <taxon>Suessiales</taxon>
        <taxon>Symbiodiniaceae</taxon>
        <taxon>Durusdinium</taxon>
    </lineage>
</organism>
<keyword evidence="2" id="KW-1185">Reference proteome</keyword>
<proteinExistence type="predicted"/>
<protein>
    <submittedName>
        <fullName evidence="1">Uncharacterized protein</fullName>
    </submittedName>
</protein>
<accession>A0ABP0NZ08</accession>
<dbReference type="EMBL" id="CAXAMN010022395">
    <property type="protein sequence ID" value="CAK9069013.1"/>
    <property type="molecule type" value="Genomic_DNA"/>
</dbReference>
<evidence type="ECO:0000313" key="2">
    <source>
        <dbReference type="Proteomes" id="UP001642484"/>
    </source>
</evidence>